<proteinExistence type="predicted"/>
<reference evidence="2 3" key="1">
    <citation type="submission" date="2019-07" db="EMBL/GenBank/DDBJ databases">
        <title>Whole genome shotgun sequence of Swaminathania salitolerans NBRC 104436.</title>
        <authorList>
            <person name="Hosoyama A."/>
            <person name="Uohara A."/>
            <person name="Ohji S."/>
            <person name="Ichikawa N."/>
        </authorList>
    </citation>
    <scope>NUCLEOTIDE SEQUENCE [LARGE SCALE GENOMIC DNA]</scope>
    <source>
        <strain evidence="2 3">NBRC 104436</strain>
    </source>
</reference>
<feature type="compositionally biased region" description="Polar residues" evidence="1">
    <location>
        <begin position="59"/>
        <end position="84"/>
    </location>
</feature>
<sequence length="121" mass="13169">MGKITRKRYSGAFKLQVGIAAWIAHDNGQYSALAGRTPDEAYHDAPASLWSGANPGPKGQQQHCQPDSMTTTGYSLSGPQSCPSERSHLRRLDARSLASDTPLYDPFLHPGKVQWETTGID</sequence>
<dbReference type="Proteomes" id="UP000321405">
    <property type="component" value="Unassembled WGS sequence"/>
</dbReference>
<organism evidence="2 3">
    <name type="scientific">Swaminathania salitolerans</name>
    <dbReference type="NCBI Taxonomy" id="182838"/>
    <lineage>
        <taxon>Bacteria</taxon>
        <taxon>Pseudomonadati</taxon>
        <taxon>Pseudomonadota</taxon>
        <taxon>Alphaproteobacteria</taxon>
        <taxon>Acetobacterales</taxon>
        <taxon>Acetobacteraceae</taxon>
        <taxon>Swaminathania</taxon>
    </lineage>
</organism>
<evidence type="ECO:0000256" key="1">
    <source>
        <dbReference type="SAM" id="MobiDB-lite"/>
    </source>
</evidence>
<keyword evidence="3" id="KW-1185">Reference proteome</keyword>
<evidence type="ECO:0000313" key="2">
    <source>
        <dbReference type="EMBL" id="GEL01905.1"/>
    </source>
</evidence>
<dbReference type="AlphaFoldDB" id="A0A511BNS1"/>
<feature type="region of interest" description="Disordered" evidence="1">
    <location>
        <begin position="42"/>
        <end position="87"/>
    </location>
</feature>
<gene>
    <name evidence="2" type="ORF">SSA02_10680</name>
</gene>
<protein>
    <submittedName>
        <fullName evidence="2">Uncharacterized protein</fullName>
    </submittedName>
</protein>
<comment type="caution">
    <text evidence="2">The sequence shown here is derived from an EMBL/GenBank/DDBJ whole genome shotgun (WGS) entry which is preliminary data.</text>
</comment>
<accession>A0A511BNS1</accession>
<evidence type="ECO:0000313" key="3">
    <source>
        <dbReference type="Proteomes" id="UP000321405"/>
    </source>
</evidence>
<dbReference type="EMBL" id="BJVC01000002">
    <property type="protein sequence ID" value="GEL01905.1"/>
    <property type="molecule type" value="Genomic_DNA"/>
</dbReference>
<name>A0A511BNS1_9PROT</name>